<evidence type="ECO:0000256" key="5">
    <source>
        <dbReference type="ARBA" id="ARBA00012754"/>
    </source>
</evidence>
<gene>
    <name evidence="17" type="ORF">GCM10009422_25570</name>
</gene>
<dbReference type="Pfam" id="PF17753">
    <property type="entry name" value="Ig_mannosidase"/>
    <property type="match status" value="1"/>
</dbReference>
<dbReference type="EMBL" id="BAAAGA010000006">
    <property type="protein sequence ID" value="GAA0627475.1"/>
    <property type="molecule type" value="Genomic_DNA"/>
</dbReference>
<feature type="domain" description="Beta-mannosidase Ig-fold" evidence="14">
    <location>
        <begin position="754"/>
        <end position="812"/>
    </location>
</feature>
<keyword evidence="8" id="KW-0325">Glycoprotein</keyword>
<dbReference type="Pfam" id="PF17786">
    <property type="entry name" value="Mannosidase_ig"/>
    <property type="match status" value="1"/>
</dbReference>
<keyword evidence="18" id="KW-1185">Reference proteome</keyword>
<evidence type="ECO:0000256" key="7">
    <source>
        <dbReference type="ARBA" id="ARBA00022801"/>
    </source>
</evidence>
<evidence type="ECO:0000256" key="4">
    <source>
        <dbReference type="ARBA" id="ARBA00011738"/>
    </source>
</evidence>
<dbReference type="GO" id="GO:0016787">
    <property type="term" value="F:hydrolase activity"/>
    <property type="evidence" value="ECO:0007669"/>
    <property type="project" value="UniProtKB-KW"/>
</dbReference>
<dbReference type="InterPro" id="IPR017853">
    <property type="entry name" value="GH"/>
</dbReference>
<dbReference type="InterPro" id="IPR050887">
    <property type="entry name" value="Beta-mannosidase_GH2"/>
</dbReference>
<evidence type="ECO:0000259" key="16">
    <source>
        <dbReference type="Pfam" id="PF22666"/>
    </source>
</evidence>
<evidence type="ECO:0000313" key="18">
    <source>
        <dbReference type="Proteomes" id="UP001501352"/>
    </source>
</evidence>
<dbReference type="EC" id="3.2.1.25" evidence="5"/>
<protein>
    <recommendedName>
        <fullName evidence="11">Beta-mannosidase B</fullName>
        <ecNumber evidence="5">3.2.1.25</ecNumber>
    </recommendedName>
    <alternativeName>
        <fullName evidence="12">Mannanase B</fullName>
    </alternativeName>
</protein>
<reference evidence="18" key="1">
    <citation type="journal article" date="2019" name="Int. J. Syst. Evol. Microbiol.">
        <title>The Global Catalogue of Microorganisms (GCM) 10K type strain sequencing project: providing services to taxonomists for standard genome sequencing and annotation.</title>
        <authorList>
            <consortium name="The Broad Institute Genomics Platform"/>
            <consortium name="The Broad Institute Genome Sequencing Center for Infectious Disease"/>
            <person name="Wu L."/>
            <person name="Ma J."/>
        </authorList>
    </citation>
    <scope>NUCLEOTIDE SEQUENCE [LARGE SCALE GENOMIC DNA]</scope>
    <source>
        <strain evidence="18">JCM 12928</strain>
    </source>
</reference>
<dbReference type="Proteomes" id="UP001501352">
    <property type="component" value="Unassembled WGS sequence"/>
</dbReference>
<dbReference type="Pfam" id="PF00703">
    <property type="entry name" value="Glyco_hydro_2"/>
    <property type="match status" value="1"/>
</dbReference>
<feature type="domain" description="Beta-mannosidase-like galactose-binding" evidence="16">
    <location>
        <begin position="25"/>
        <end position="188"/>
    </location>
</feature>
<evidence type="ECO:0000256" key="6">
    <source>
        <dbReference type="ARBA" id="ARBA00022525"/>
    </source>
</evidence>
<comment type="subcellular location">
    <subcellularLocation>
        <location evidence="2">Secreted</location>
    </subcellularLocation>
</comment>
<accession>A0ABP3S6N0</accession>
<dbReference type="SUPFAM" id="SSF49303">
    <property type="entry name" value="beta-Galactosidase/glucuronidase domain"/>
    <property type="match status" value="2"/>
</dbReference>
<evidence type="ECO:0000256" key="3">
    <source>
        <dbReference type="ARBA" id="ARBA00004740"/>
    </source>
</evidence>
<comment type="subunit">
    <text evidence="4">Homodimer.</text>
</comment>
<comment type="caution">
    <text evidence="17">The sequence shown here is derived from an EMBL/GenBank/DDBJ whole genome shotgun (WGS) entry which is preliminary data.</text>
</comment>
<dbReference type="RefSeq" id="WP_343794370.1">
    <property type="nucleotide sequence ID" value="NZ_BAAAGA010000006.1"/>
</dbReference>
<evidence type="ECO:0000259" key="13">
    <source>
        <dbReference type="Pfam" id="PF00703"/>
    </source>
</evidence>
<dbReference type="Gene3D" id="2.60.40.10">
    <property type="entry name" value="Immunoglobulins"/>
    <property type="match status" value="2"/>
</dbReference>
<dbReference type="InterPro" id="IPR008979">
    <property type="entry name" value="Galactose-bd-like_sf"/>
</dbReference>
<evidence type="ECO:0000256" key="10">
    <source>
        <dbReference type="ARBA" id="ARBA00038429"/>
    </source>
</evidence>
<dbReference type="InterPro" id="IPR041625">
    <property type="entry name" value="Beta-mannosidase_Ig"/>
</dbReference>
<evidence type="ECO:0000256" key="11">
    <source>
        <dbReference type="ARBA" id="ARBA00041069"/>
    </source>
</evidence>
<organism evidence="17 18">
    <name type="scientific">Brevundimonas kwangchunensis</name>
    <dbReference type="NCBI Taxonomy" id="322163"/>
    <lineage>
        <taxon>Bacteria</taxon>
        <taxon>Pseudomonadati</taxon>
        <taxon>Pseudomonadota</taxon>
        <taxon>Alphaproteobacteria</taxon>
        <taxon>Caulobacterales</taxon>
        <taxon>Caulobacteraceae</taxon>
        <taxon>Brevundimonas</taxon>
    </lineage>
</organism>
<evidence type="ECO:0000256" key="9">
    <source>
        <dbReference type="ARBA" id="ARBA00023295"/>
    </source>
</evidence>
<keyword evidence="6" id="KW-0964">Secreted</keyword>
<dbReference type="InterPro" id="IPR054593">
    <property type="entry name" value="Beta-mannosidase-like_N2"/>
</dbReference>
<dbReference type="InterPro" id="IPR006102">
    <property type="entry name" value="Ig-like_GH2"/>
</dbReference>
<comment type="similarity">
    <text evidence="10">Belongs to the glycosyl hydrolase 2 family. Beta-mannosidase B subfamily.</text>
</comment>
<dbReference type="SUPFAM" id="SSF51445">
    <property type="entry name" value="(Trans)glycosidases"/>
    <property type="match status" value="1"/>
</dbReference>
<proteinExistence type="inferred from homology"/>
<dbReference type="PANTHER" id="PTHR43730">
    <property type="entry name" value="BETA-MANNOSIDASE"/>
    <property type="match status" value="1"/>
</dbReference>
<feature type="domain" description="Glycoside hydrolase family 2 immunoglobulin-like beta-sandwich" evidence="13">
    <location>
        <begin position="200"/>
        <end position="300"/>
    </location>
</feature>
<keyword evidence="9" id="KW-0326">Glycosidase</keyword>
<dbReference type="InterPro" id="IPR013783">
    <property type="entry name" value="Ig-like_fold"/>
</dbReference>
<evidence type="ECO:0000313" key="17">
    <source>
        <dbReference type="EMBL" id="GAA0627475.1"/>
    </source>
</evidence>
<feature type="domain" description="Mannosidase Ig/CBM-like" evidence="15">
    <location>
        <begin position="669"/>
        <end position="721"/>
    </location>
</feature>
<dbReference type="Gene3D" id="2.60.120.260">
    <property type="entry name" value="Galactose-binding domain-like"/>
    <property type="match status" value="1"/>
</dbReference>
<sequence length="831" mass="92555">MITLDRWTLLDFAPGEGLGQDAATTGGETWIPVAAPGDTYLALVKAGRLDHPWQGRNETAAAWVRDREWWWRTTFVAPQPAPGDRAELVFEGLDTFAVIYLDGQEIGRADNMFRRWTFDVADHLKPGSTQTLAIRFDPPALAAPHRDLPVWSAFTDRVSRSRRNVMRKAQFGWGWDWGPDLPTVGIWRPARLEVRPAARLADLAFTTLTASADHATARIELACLAADSATVEITLTDPDGRIAFRHAGPADAGLNLAVDLPSPRLWWTADLGAQPFYVLSARLIRNGETIDEATKTVGVRTIAIDESPDPDEPGATFFRFILNGVPIFAKGACWVPSTSFVAETYPQACEQLLDQSVRANMNMLRIWGGGIYEPDFLYDLCDRKGLLVWQDFMFACAHYPEAPDFLESVRLEAEDQVRRLRHHACLAVWCGNNESQAMHRINNDKSGEDGALSGLAIYDDLLPEVLARLDPTTPYRPGSPWGGSNPNGMKSGDVHDWTVWHGVPPIPDDVMIGDFQSSPEGVGYPRYAEDFSRFVSEFGLQAAPALETLERWMDPADLSPESEGFLARIKDEARKADAMMTPVTGLPATLRDYVDYTQWCQAEGLKFGIEHFRRRRPHCSGAVLWQLNDCWPCVSWSLIDHDGVEKASYHAVRRAFAPVLASFRDTGDQIELWITNDTDKPVNGEAIVRLDTFEGAELEWHAVRIEAPAHGHAVIWRGPKPTRSDSVLRAIPMNGLFETARRLPGPIRDLSLPLARPEVEWRRTGPTGLEARLKAPAYLAFVGLASKRPDLRFSDNFLDMAAGEERTVAVTGSYPVDPVEIVIDCWNKRSS</sequence>
<evidence type="ECO:0000256" key="12">
    <source>
        <dbReference type="ARBA" id="ARBA00041614"/>
    </source>
</evidence>
<dbReference type="Pfam" id="PF22666">
    <property type="entry name" value="Glyco_hydro_2_N2"/>
    <property type="match status" value="1"/>
</dbReference>
<keyword evidence="7 17" id="KW-0378">Hydrolase</keyword>
<dbReference type="PANTHER" id="PTHR43730:SF1">
    <property type="entry name" value="BETA-MANNOSIDASE"/>
    <property type="match status" value="1"/>
</dbReference>
<evidence type="ECO:0000256" key="1">
    <source>
        <dbReference type="ARBA" id="ARBA00000829"/>
    </source>
</evidence>
<dbReference type="InterPro" id="IPR036156">
    <property type="entry name" value="Beta-gal/glucu_dom_sf"/>
</dbReference>
<dbReference type="Gene3D" id="3.20.20.80">
    <property type="entry name" value="Glycosidases"/>
    <property type="match status" value="1"/>
</dbReference>
<evidence type="ECO:0000256" key="8">
    <source>
        <dbReference type="ARBA" id="ARBA00023180"/>
    </source>
</evidence>
<evidence type="ECO:0000259" key="15">
    <source>
        <dbReference type="Pfam" id="PF17786"/>
    </source>
</evidence>
<evidence type="ECO:0000259" key="14">
    <source>
        <dbReference type="Pfam" id="PF17753"/>
    </source>
</evidence>
<comment type="pathway">
    <text evidence="3">Glycan metabolism; N-glycan degradation.</text>
</comment>
<name>A0ABP3S6N0_9CAUL</name>
<dbReference type="SUPFAM" id="SSF49785">
    <property type="entry name" value="Galactose-binding domain-like"/>
    <property type="match status" value="1"/>
</dbReference>
<evidence type="ECO:0000256" key="2">
    <source>
        <dbReference type="ARBA" id="ARBA00004613"/>
    </source>
</evidence>
<comment type="catalytic activity">
    <reaction evidence="1">
        <text>Hydrolysis of terminal, non-reducing beta-D-mannose residues in beta-D-mannosides.</text>
        <dbReference type="EC" id="3.2.1.25"/>
    </reaction>
</comment>
<dbReference type="InterPro" id="IPR041447">
    <property type="entry name" value="Mannosidase_ig"/>
</dbReference>